<evidence type="ECO:0000256" key="2">
    <source>
        <dbReference type="ARBA" id="ARBA00005582"/>
    </source>
</evidence>
<dbReference type="Proteomes" id="UP000095447">
    <property type="component" value="Unassembled WGS sequence"/>
</dbReference>
<protein>
    <submittedName>
        <fullName evidence="8">8-oxo-dGTP diphosphatase</fullName>
        <ecNumber evidence="8">3.6.1.55</ecNumber>
    </submittedName>
</protein>
<dbReference type="RefSeq" id="WP_025580147.1">
    <property type="nucleotide sequence ID" value="NZ_CYZA01000017.1"/>
</dbReference>
<dbReference type="EMBL" id="CYZP01000021">
    <property type="protein sequence ID" value="CUO28697.1"/>
    <property type="molecule type" value="Genomic_DNA"/>
</dbReference>
<evidence type="ECO:0000256" key="3">
    <source>
        <dbReference type="ARBA" id="ARBA00022723"/>
    </source>
</evidence>
<comment type="similarity">
    <text evidence="2">Belongs to the Nudix hydrolase family.</text>
</comment>
<dbReference type="InterPro" id="IPR000086">
    <property type="entry name" value="NUDIX_hydrolase_dom"/>
</dbReference>
<evidence type="ECO:0000313" key="8">
    <source>
        <dbReference type="EMBL" id="CUO32913.1"/>
    </source>
</evidence>
<dbReference type="InterPro" id="IPR003562">
    <property type="entry name" value="Mutator_MutX_prot"/>
</dbReference>
<dbReference type="SUPFAM" id="SSF55811">
    <property type="entry name" value="Nudix"/>
    <property type="match status" value="1"/>
</dbReference>
<sequence>MTITTLCYIENNGKYLMLHRVKKHNDINEGKWIGVGGHAEGQESPEECLLREVKEETGLTLTSYKLRGLVTFISDKCEPELMCVFTANEYIGELTECNEGELYWIDKAVVPTLPTWEGDRVFLDLLLSGDERFFSLKLQYEGEKLVDKQVNLY</sequence>
<dbReference type="GeneID" id="75080665"/>
<dbReference type="InterPro" id="IPR020084">
    <property type="entry name" value="NUDIX_hydrolase_CS"/>
</dbReference>
<dbReference type="GO" id="GO:0046872">
    <property type="term" value="F:metal ion binding"/>
    <property type="evidence" value="ECO:0007669"/>
    <property type="project" value="UniProtKB-KW"/>
</dbReference>
<evidence type="ECO:0000256" key="1">
    <source>
        <dbReference type="ARBA" id="ARBA00001946"/>
    </source>
</evidence>
<evidence type="ECO:0000313" key="9">
    <source>
        <dbReference type="Proteomes" id="UP000095447"/>
    </source>
</evidence>
<evidence type="ECO:0000259" key="6">
    <source>
        <dbReference type="PROSITE" id="PS51462"/>
    </source>
</evidence>
<dbReference type="GO" id="GO:0005737">
    <property type="term" value="C:cytoplasm"/>
    <property type="evidence" value="ECO:0007669"/>
    <property type="project" value="TreeGrafter"/>
</dbReference>
<keyword evidence="4 8" id="KW-0378">Hydrolase</keyword>
<keyword evidence="5" id="KW-0460">Magnesium</keyword>
<dbReference type="CDD" id="cd18886">
    <property type="entry name" value="NUDIX_MutT_Nudt1"/>
    <property type="match status" value="1"/>
</dbReference>
<dbReference type="GO" id="GO:0006281">
    <property type="term" value="P:DNA repair"/>
    <property type="evidence" value="ECO:0007669"/>
    <property type="project" value="InterPro"/>
</dbReference>
<dbReference type="AlphaFoldDB" id="A0A174E566"/>
<organism evidence="8 9">
    <name type="scientific">Blautia obeum</name>
    <dbReference type="NCBI Taxonomy" id="40520"/>
    <lineage>
        <taxon>Bacteria</taxon>
        <taxon>Bacillati</taxon>
        <taxon>Bacillota</taxon>
        <taxon>Clostridia</taxon>
        <taxon>Lachnospirales</taxon>
        <taxon>Lachnospiraceae</taxon>
        <taxon>Blautia</taxon>
    </lineage>
</organism>
<dbReference type="Proteomes" id="UP000095645">
    <property type="component" value="Unassembled WGS sequence"/>
</dbReference>
<comment type="cofactor">
    <cofactor evidence="1">
        <name>Mg(2+)</name>
        <dbReference type="ChEBI" id="CHEBI:18420"/>
    </cofactor>
</comment>
<dbReference type="PRINTS" id="PR01402">
    <property type="entry name" value="MUTATORMUTX"/>
</dbReference>
<dbReference type="PROSITE" id="PS00893">
    <property type="entry name" value="NUDIX_BOX"/>
    <property type="match status" value="1"/>
</dbReference>
<keyword evidence="3" id="KW-0479">Metal-binding</keyword>
<name>A0A174E566_9FIRM</name>
<dbReference type="Gene3D" id="3.90.79.10">
    <property type="entry name" value="Nucleoside Triphosphate Pyrophosphohydrolase"/>
    <property type="match status" value="1"/>
</dbReference>
<dbReference type="PANTHER" id="PTHR43758">
    <property type="entry name" value="7,8-DIHYDRO-8-OXOGUANINE TRIPHOSPHATASE"/>
    <property type="match status" value="1"/>
</dbReference>
<dbReference type="PROSITE" id="PS51462">
    <property type="entry name" value="NUDIX"/>
    <property type="match status" value="1"/>
</dbReference>
<evidence type="ECO:0000256" key="5">
    <source>
        <dbReference type="ARBA" id="ARBA00022842"/>
    </source>
</evidence>
<dbReference type="GO" id="GO:0035539">
    <property type="term" value="F:8-oxo-7,8-dihydrodeoxyguanosine triphosphate pyrophosphatase activity"/>
    <property type="evidence" value="ECO:0007669"/>
    <property type="project" value="UniProtKB-EC"/>
</dbReference>
<reference evidence="9 10" key="1">
    <citation type="submission" date="2015-09" db="EMBL/GenBank/DDBJ databases">
        <authorList>
            <consortium name="Pathogen Informatics"/>
        </authorList>
    </citation>
    <scope>NUCLEOTIDE SEQUENCE [LARGE SCALE GENOMIC DNA]</scope>
    <source>
        <strain evidence="8 9">2789STDY5608838</strain>
        <strain evidence="7 10">2789STDY5834861</strain>
    </source>
</reference>
<dbReference type="GO" id="GO:0008413">
    <property type="term" value="F:8-oxo-7,8-dihydroguanosine triphosphate pyrophosphatase activity"/>
    <property type="evidence" value="ECO:0007669"/>
    <property type="project" value="InterPro"/>
</dbReference>
<feature type="domain" description="Nudix hydrolase" evidence="6">
    <location>
        <begin position="1"/>
        <end position="128"/>
    </location>
</feature>
<dbReference type="Pfam" id="PF00293">
    <property type="entry name" value="NUDIX"/>
    <property type="match status" value="1"/>
</dbReference>
<gene>
    <name evidence="8" type="primary">mutX</name>
    <name evidence="8" type="ORF">ERS852395_02706</name>
    <name evidence="7" type="ORF">ERS852476_02407</name>
</gene>
<evidence type="ECO:0000313" key="7">
    <source>
        <dbReference type="EMBL" id="CUO28697.1"/>
    </source>
</evidence>
<evidence type="ECO:0000256" key="4">
    <source>
        <dbReference type="ARBA" id="ARBA00022801"/>
    </source>
</evidence>
<dbReference type="PANTHER" id="PTHR43758:SF2">
    <property type="entry name" value="OXIDIZED PURINE NUCLEOSIDE TRIPHOSPHATE HYDROLASE"/>
    <property type="match status" value="1"/>
</dbReference>
<dbReference type="EC" id="3.6.1.55" evidence="8"/>
<evidence type="ECO:0000313" key="10">
    <source>
        <dbReference type="Proteomes" id="UP000095645"/>
    </source>
</evidence>
<proteinExistence type="inferred from homology"/>
<accession>A0A174E566</accession>
<dbReference type="InterPro" id="IPR015797">
    <property type="entry name" value="NUDIX_hydrolase-like_dom_sf"/>
</dbReference>
<dbReference type="EMBL" id="CYZA01000017">
    <property type="protein sequence ID" value="CUO32913.1"/>
    <property type="molecule type" value="Genomic_DNA"/>
</dbReference>